<organism evidence="1 2">
    <name type="scientific">Eretmocerus hayati</name>
    <dbReference type="NCBI Taxonomy" id="131215"/>
    <lineage>
        <taxon>Eukaryota</taxon>
        <taxon>Metazoa</taxon>
        <taxon>Ecdysozoa</taxon>
        <taxon>Arthropoda</taxon>
        <taxon>Hexapoda</taxon>
        <taxon>Insecta</taxon>
        <taxon>Pterygota</taxon>
        <taxon>Neoptera</taxon>
        <taxon>Endopterygota</taxon>
        <taxon>Hymenoptera</taxon>
        <taxon>Apocrita</taxon>
        <taxon>Proctotrupomorpha</taxon>
        <taxon>Chalcidoidea</taxon>
        <taxon>Aphelinidae</taxon>
        <taxon>Aphelininae</taxon>
        <taxon>Eretmocerus</taxon>
    </lineage>
</organism>
<protein>
    <submittedName>
        <fullName evidence="1">Uncharacterized protein</fullName>
    </submittedName>
</protein>
<evidence type="ECO:0000313" key="2">
    <source>
        <dbReference type="Proteomes" id="UP001239111"/>
    </source>
</evidence>
<gene>
    <name evidence="1" type="ORF">QAD02_024071</name>
</gene>
<sequence length="422" mass="49255">MSLFNSGRYILILTSLLLRNSSSEAHGGIKMSNETEIIEDETTTNYFTDIERNTAWFVGCDRALGRFEGSPLRFINCHLRVRKYLLDSTADIEKKCSFQMKYSIEGPLINFLNLKALRFGKEKYLVYWMETDYHQLHQDVERISVGIFWKFVIVDVNVCKNYFFQTKGTPFTQNYTPLDSFGGKIDQNFYHDIFVQDNRIDVFYSYLHKLNIIQESFNSTGHRIHGPAYKDHFEIDDDSEIVLEYKSNQRQWSLESRERFRVGDVCGGERVPCEPKLLKDASSLLSASRNAVTQCGKIDANSWNCTQQTQSYLNSYSNFLIHFDHAPHHIVIYDGVWNEGLLSFTSKHLRIFYLTLFDLWSKSYKPVLFASLPEEPEAPKGHFYLDNDYNICFHMSWTSDVKFNSLIKCYSKDLLTVKSEQT</sequence>
<comment type="caution">
    <text evidence="1">The sequence shown here is derived from an EMBL/GenBank/DDBJ whole genome shotgun (WGS) entry which is preliminary data.</text>
</comment>
<keyword evidence="2" id="KW-1185">Reference proteome</keyword>
<name>A0ACC2PZC9_9HYME</name>
<dbReference type="EMBL" id="CM056741">
    <property type="protein sequence ID" value="KAJ8688276.1"/>
    <property type="molecule type" value="Genomic_DNA"/>
</dbReference>
<evidence type="ECO:0000313" key="1">
    <source>
        <dbReference type="EMBL" id="KAJ8688276.1"/>
    </source>
</evidence>
<dbReference type="Proteomes" id="UP001239111">
    <property type="component" value="Chromosome 1"/>
</dbReference>
<reference evidence="1" key="1">
    <citation type="submission" date="2023-04" db="EMBL/GenBank/DDBJ databases">
        <title>A chromosome-level genome assembly of the parasitoid wasp Eretmocerus hayati.</title>
        <authorList>
            <person name="Zhong Y."/>
            <person name="Liu S."/>
            <person name="Liu Y."/>
        </authorList>
    </citation>
    <scope>NUCLEOTIDE SEQUENCE</scope>
    <source>
        <strain evidence="1">ZJU_SS_LIU_2023</strain>
    </source>
</reference>
<accession>A0ACC2PZC9</accession>
<proteinExistence type="predicted"/>